<comment type="caution">
    <text evidence="2">The sequence shown here is derived from an EMBL/GenBank/DDBJ whole genome shotgun (WGS) entry which is preliminary data.</text>
</comment>
<accession>A0ABR3SDL0</accession>
<dbReference type="Proteomes" id="UP001521116">
    <property type="component" value="Unassembled WGS sequence"/>
</dbReference>
<proteinExistence type="predicted"/>
<feature type="compositionally biased region" description="Polar residues" evidence="1">
    <location>
        <begin position="1"/>
        <end position="27"/>
    </location>
</feature>
<dbReference type="Gene3D" id="3.40.50.300">
    <property type="entry name" value="P-loop containing nucleotide triphosphate hydrolases"/>
    <property type="match status" value="1"/>
</dbReference>
<feature type="region of interest" description="Disordered" evidence="1">
    <location>
        <begin position="1"/>
        <end position="63"/>
    </location>
</feature>
<reference evidence="2 3" key="1">
    <citation type="submission" date="2024-02" db="EMBL/GenBank/DDBJ databases">
        <title>De novo assembly and annotation of 12 fungi associated with fruit tree decline syndrome in Ontario, Canada.</title>
        <authorList>
            <person name="Sulman M."/>
            <person name="Ellouze W."/>
            <person name="Ilyukhin E."/>
        </authorList>
    </citation>
    <scope>NUCLEOTIDE SEQUENCE [LARGE SCALE GENOMIC DNA]</scope>
    <source>
        <strain evidence="2 3">M1-105</strain>
    </source>
</reference>
<evidence type="ECO:0000313" key="3">
    <source>
        <dbReference type="Proteomes" id="UP001521116"/>
    </source>
</evidence>
<keyword evidence="3" id="KW-1185">Reference proteome</keyword>
<protein>
    <recommendedName>
        <fullName evidence="4">P-loop containing nucleoside triphosphate hydrolase</fullName>
    </recommendedName>
</protein>
<gene>
    <name evidence="2" type="ORF">SLS56_010744</name>
</gene>
<evidence type="ECO:0000256" key="1">
    <source>
        <dbReference type="SAM" id="MobiDB-lite"/>
    </source>
</evidence>
<dbReference type="SUPFAM" id="SSF52540">
    <property type="entry name" value="P-loop containing nucleoside triphosphate hydrolases"/>
    <property type="match status" value="1"/>
</dbReference>
<name>A0ABR3SDL0_9PEZI</name>
<feature type="compositionally biased region" description="Low complexity" evidence="1">
    <location>
        <begin position="78"/>
        <end position="92"/>
    </location>
</feature>
<evidence type="ECO:0008006" key="4">
    <source>
        <dbReference type="Google" id="ProtNLM"/>
    </source>
</evidence>
<evidence type="ECO:0000313" key="2">
    <source>
        <dbReference type="EMBL" id="KAL1618039.1"/>
    </source>
</evidence>
<dbReference type="InterPro" id="IPR027417">
    <property type="entry name" value="P-loop_NTPase"/>
</dbReference>
<organism evidence="2 3">
    <name type="scientific">Neofusicoccum ribis</name>
    <dbReference type="NCBI Taxonomy" id="45134"/>
    <lineage>
        <taxon>Eukaryota</taxon>
        <taxon>Fungi</taxon>
        <taxon>Dikarya</taxon>
        <taxon>Ascomycota</taxon>
        <taxon>Pezizomycotina</taxon>
        <taxon>Dothideomycetes</taxon>
        <taxon>Dothideomycetes incertae sedis</taxon>
        <taxon>Botryosphaeriales</taxon>
        <taxon>Botryosphaeriaceae</taxon>
        <taxon>Neofusicoccum</taxon>
    </lineage>
</organism>
<sequence>MPSFSRHTNSPKPPSSIFNFSFDSSKMASGGPETPHRHSVAASDRDSAPRDVASPRTHAHGVDRVVRELTRYLTLLKPSRSGGSEQESSSPGGAHGLHVEELLTTPLFSWSVKLALGELRRRGRAPDAAHFDQFALLGQERGDRRASSSALNPDGVEPIFLNTNAPWSAFLCGSQGSGKSHTLACMLEGCLMQSKALGRLPEPLQGIVFHCDAWSAGAVCEAAHLCSVGIEVNVLVSPSNYWRLKEAYGAIPDPKRCLRVRKLKLRPRHLNVERMLALMAFNESSGRVPLYMEVRVSVAVTNGTAVADRSQVINKILRDMATSAQRSFEFDYKEFLRRLEKERLSPDQKGPMNLRLQLLESFMDVDGSNDEDDDIFKPNPGSLTVVDLTDPFVDASSACTLFDICLALFLEDDGSAGRVIALDEAHKYMTDTASSDRFTKSLLTCISIQRHAACRIIIATQEPTISPRLLDLCSMTVVHRFTSPAWLSVLRNHLAGLSPIAGKGDEEVKRLFEEIVTLKVGESLLFAPSAVVRVEEGGRDGEKKIVKLGTECVRFKTRPRVTNDGGKSVLAIR</sequence>
<dbReference type="EMBL" id="JAJVDC020000218">
    <property type="protein sequence ID" value="KAL1618039.1"/>
    <property type="molecule type" value="Genomic_DNA"/>
</dbReference>
<feature type="region of interest" description="Disordered" evidence="1">
    <location>
        <begin position="76"/>
        <end position="96"/>
    </location>
</feature>